<feature type="compositionally biased region" description="Basic and acidic residues" evidence="1">
    <location>
        <begin position="116"/>
        <end position="126"/>
    </location>
</feature>
<dbReference type="EMBL" id="CAJNDS010000153">
    <property type="protein sequence ID" value="CAE6971117.1"/>
    <property type="molecule type" value="Genomic_DNA"/>
</dbReference>
<feature type="region of interest" description="Disordered" evidence="1">
    <location>
        <begin position="92"/>
        <end position="126"/>
    </location>
</feature>
<evidence type="ECO:0000313" key="2">
    <source>
        <dbReference type="EMBL" id="CAE6971117.1"/>
    </source>
</evidence>
<dbReference type="Proteomes" id="UP000604046">
    <property type="component" value="Unassembled WGS sequence"/>
</dbReference>
<accession>A0A812I4P2</accession>
<reference evidence="2" key="1">
    <citation type="submission" date="2021-02" db="EMBL/GenBank/DDBJ databases">
        <authorList>
            <person name="Dougan E. K."/>
            <person name="Rhodes N."/>
            <person name="Thang M."/>
            <person name="Chan C."/>
        </authorList>
    </citation>
    <scope>NUCLEOTIDE SEQUENCE</scope>
</reference>
<dbReference type="AlphaFoldDB" id="A0A812I4P2"/>
<evidence type="ECO:0000256" key="1">
    <source>
        <dbReference type="SAM" id="MobiDB-lite"/>
    </source>
</evidence>
<protein>
    <submittedName>
        <fullName evidence="2">Uncharacterized protein</fullName>
    </submittedName>
</protein>
<evidence type="ECO:0000313" key="3">
    <source>
        <dbReference type="Proteomes" id="UP000604046"/>
    </source>
</evidence>
<organism evidence="2 3">
    <name type="scientific">Symbiodinium natans</name>
    <dbReference type="NCBI Taxonomy" id="878477"/>
    <lineage>
        <taxon>Eukaryota</taxon>
        <taxon>Sar</taxon>
        <taxon>Alveolata</taxon>
        <taxon>Dinophyceae</taxon>
        <taxon>Suessiales</taxon>
        <taxon>Symbiodiniaceae</taxon>
        <taxon>Symbiodinium</taxon>
    </lineage>
</organism>
<proteinExistence type="predicted"/>
<sequence length="126" mass="13083">MEERRQRQFQCCTWGVYEKKEVVLSAPEAPRPQANIGSSLLAEDARDMVIAGMRSMGSGALHAGMGALELGLSGLEAGMGALEAGFGALEGRPGNQPLGRTGLQAGDGSDIGANEEVVRDHADGSQ</sequence>
<comment type="caution">
    <text evidence="2">The sequence shown here is derived from an EMBL/GenBank/DDBJ whole genome shotgun (WGS) entry which is preliminary data.</text>
</comment>
<name>A0A812I4P2_9DINO</name>
<gene>
    <name evidence="2" type="ORF">SNAT2548_LOCUS2559</name>
</gene>
<keyword evidence="3" id="KW-1185">Reference proteome</keyword>